<dbReference type="GeneID" id="68353801"/>
<sequence>MNFNGSQLAARWYTDVLAFVRTAAVNHLNGLKPMAREHPEQRASEAQMLVLHFGGEGLTARRSDPTSHHNPDLHPEMSLAPGWTNHSQLIHPSIGSQMMSVLRSGTHLTNCPSPDRLGHRICGGRDAEERLHAEL</sequence>
<keyword evidence="2" id="KW-1185">Reference proteome</keyword>
<protein>
    <submittedName>
        <fullName evidence="1">Uncharacterized protein</fullName>
    </submittedName>
</protein>
<name>A0A9P8N1K9_9HYPO</name>
<dbReference type="RefSeq" id="XP_044721757.1">
    <property type="nucleotide sequence ID" value="XM_044863143.1"/>
</dbReference>
<evidence type="ECO:0000313" key="2">
    <source>
        <dbReference type="Proteomes" id="UP000824596"/>
    </source>
</evidence>
<accession>A0A9P8N1K9</accession>
<dbReference type="OrthoDB" id="3531824at2759"/>
<dbReference type="AlphaFoldDB" id="A0A9P8N1K9"/>
<reference evidence="1" key="1">
    <citation type="submission" date="2021-09" db="EMBL/GenBank/DDBJ databases">
        <title>A high-quality genome of the endoparasitic fungus Hirsutella rhossiliensis with a comparison of Hirsutella genomes reveals transposable elements contributing to genome size variation.</title>
        <authorList>
            <person name="Lin R."/>
            <person name="Jiao Y."/>
            <person name="Sun X."/>
            <person name="Ling J."/>
            <person name="Xie B."/>
            <person name="Cheng X."/>
        </authorList>
    </citation>
    <scope>NUCLEOTIDE SEQUENCE</scope>
    <source>
        <strain evidence="1">HR02</strain>
    </source>
</reference>
<proteinExistence type="predicted"/>
<evidence type="ECO:0000313" key="1">
    <source>
        <dbReference type="EMBL" id="KAH0964244.1"/>
    </source>
</evidence>
<gene>
    <name evidence="1" type="ORF">HRG_04672</name>
</gene>
<dbReference type="Proteomes" id="UP000824596">
    <property type="component" value="Unassembled WGS sequence"/>
</dbReference>
<comment type="caution">
    <text evidence="1">The sequence shown here is derived from an EMBL/GenBank/DDBJ whole genome shotgun (WGS) entry which is preliminary data.</text>
</comment>
<dbReference type="EMBL" id="JAIZPD010000004">
    <property type="protein sequence ID" value="KAH0964244.1"/>
    <property type="molecule type" value="Genomic_DNA"/>
</dbReference>
<organism evidence="1 2">
    <name type="scientific">Hirsutella rhossiliensis</name>
    <dbReference type="NCBI Taxonomy" id="111463"/>
    <lineage>
        <taxon>Eukaryota</taxon>
        <taxon>Fungi</taxon>
        <taxon>Dikarya</taxon>
        <taxon>Ascomycota</taxon>
        <taxon>Pezizomycotina</taxon>
        <taxon>Sordariomycetes</taxon>
        <taxon>Hypocreomycetidae</taxon>
        <taxon>Hypocreales</taxon>
        <taxon>Ophiocordycipitaceae</taxon>
        <taxon>Hirsutella</taxon>
    </lineage>
</organism>